<protein>
    <submittedName>
        <fullName evidence="1">Uncharacterized protein</fullName>
    </submittedName>
</protein>
<feature type="non-terminal residue" evidence="1">
    <location>
        <position position="1"/>
    </location>
</feature>
<accession>A0A195BTI8</accession>
<dbReference type="Proteomes" id="UP000078540">
    <property type="component" value="Unassembled WGS sequence"/>
</dbReference>
<dbReference type="EMBL" id="KQ976407">
    <property type="protein sequence ID" value="KYM91416.1"/>
    <property type="molecule type" value="Genomic_DNA"/>
</dbReference>
<proteinExistence type="predicted"/>
<reference evidence="1 2" key="1">
    <citation type="submission" date="2015-09" db="EMBL/GenBank/DDBJ databases">
        <title>Atta colombica WGS genome.</title>
        <authorList>
            <person name="Nygaard S."/>
            <person name="Hu H."/>
            <person name="Boomsma J."/>
            <person name="Zhang G."/>
        </authorList>
    </citation>
    <scope>NUCLEOTIDE SEQUENCE [LARGE SCALE GENOMIC DNA]</scope>
    <source>
        <strain evidence="1">Treedump-2</strain>
        <tissue evidence="1">Whole body</tissue>
    </source>
</reference>
<gene>
    <name evidence="1" type="ORF">ALC53_01484</name>
</gene>
<name>A0A195BTI8_9HYME</name>
<sequence length="121" mass="13851">SPFIGALITSYVKSSISIGFDLLSIGLFANLPNSVPPPSKYDKSEVHMMFTDKNSCNRYWKRVQLTVWGGKSDCPPYVSFLAIFRKTDECISWQRLVQRIICTSVSHHLIHLMILRIYGIR</sequence>
<organism evidence="1 2">
    <name type="scientific">Atta colombica</name>
    <dbReference type="NCBI Taxonomy" id="520822"/>
    <lineage>
        <taxon>Eukaryota</taxon>
        <taxon>Metazoa</taxon>
        <taxon>Ecdysozoa</taxon>
        <taxon>Arthropoda</taxon>
        <taxon>Hexapoda</taxon>
        <taxon>Insecta</taxon>
        <taxon>Pterygota</taxon>
        <taxon>Neoptera</taxon>
        <taxon>Endopterygota</taxon>
        <taxon>Hymenoptera</taxon>
        <taxon>Apocrita</taxon>
        <taxon>Aculeata</taxon>
        <taxon>Formicoidea</taxon>
        <taxon>Formicidae</taxon>
        <taxon>Myrmicinae</taxon>
        <taxon>Atta</taxon>
    </lineage>
</organism>
<evidence type="ECO:0000313" key="1">
    <source>
        <dbReference type="EMBL" id="KYM91416.1"/>
    </source>
</evidence>
<dbReference type="AlphaFoldDB" id="A0A195BTI8"/>
<keyword evidence="2" id="KW-1185">Reference proteome</keyword>
<evidence type="ECO:0000313" key="2">
    <source>
        <dbReference type="Proteomes" id="UP000078540"/>
    </source>
</evidence>